<evidence type="ECO:0000259" key="3">
    <source>
        <dbReference type="PROSITE" id="PS51253"/>
    </source>
</evidence>
<dbReference type="PROSITE" id="PS51253">
    <property type="entry name" value="HTH_CENPB"/>
    <property type="match status" value="1"/>
</dbReference>
<evidence type="ECO:0000313" key="5">
    <source>
        <dbReference type="Proteomes" id="UP000053732"/>
    </source>
</evidence>
<evidence type="ECO:0000313" key="4">
    <source>
        <dbReference type="EMBL" id="CRL18547.1"/>
    </source>
</evidence>
<dbReference type="STRING" id="1429867.A0A0G4NWP2"/>
<sequence length="274" mass="30709">MENQIQLAVKAFHEANKPIIAQLAREFDVPYHRLRARIHGRQSHADRGKATRSLNLIQEKALTSYIQTLNNAQASPTPEMIETAANTILKRAGEDRVVGHNWVYRFIARLPPSLNYINQKPKEKSRVDSDPEVILNPPRQRDLDLAAEGSPLRISTPSPSPDFASSATNSPPDTIGRVKKLNTKLLEDLEEIENLPESVQRHIQRSMDANTLLSQELESLNASLMKSQSHKSAANAPKNMKSLLGTKGNVPSPIRANRMMVKRQDVEAKKLKRL</sequence>
<dbReference type="AlphaFoldDB" id="A0A0G4NWP2"/>
<feature type="domain" description="HTH CENPB-type" evidence="3">
    <location>
        <begin position="46"/>
        <end position="116"/>
    </location>
</feature>
<organism evidence="4 5">
    <name type="scientific">Penicillium camemberti (strain FM 013)</name>
    <dbReference type="NCBI Taxonomy" id="1429867"/>
    <lineage>
        <taxon>Eukaryota</taxon>
        <taxon>Fungi</taxon>
        <taxon>Dikarya</taxon>
        <taxon>Ascomycota</taxon>
        <taxon>Pezizomycotina</taxon>
        <taxon>Eurotiomycetes</taxon>
        <taxon>Eurotiomycetidae</taxon>
        <taxon>Eurotiales</taxon>
        <taxon>Aspergillaceae</taxon>
        <taxon>Penicillium</taxon>
    </lineage>
</organism>
<dbReference type="InterPro" id="IPR006600">
    <property type="entry name" value="HTH_CenpB_DNA-bd_dom"/>
</dbReference>
<dbReference type="Proteomes" id="UP000053732">
    <property type="component" value="Unassembled WGS sequence"/>
</dbReference>
<dbReference type="SMART" id="SM00674">
    <property type="entry name" value="CENPB"/>
    <property type="match status" value="1"/>
</dbReference>
<name>A0A0G4NWP2_PENC3</name>
<feature type="compositionally biased region" description="Polar residues" evidence="2">
    <location>
        <begin position="153"/>
        <end position="172"/>
    </location>
</feature>
<keyword evidence="1 4" id="KW-0238">DNA-binding</keyword>
<proteinExistence type="predicted"/>
<dbReference type="GO" id="GO:0003677">
    <property type="term" value="F:DNA binding"/>
    <property type="evidence" value="ECO:0007669"/>
    <property type="project" value="UniProtKB-KW"/>
</dbReference>
<feature type="region of interest" description="Disordered" evidence="2">
    <location>
        <begin position="233"/>
        <end position="253"/>
    </location>
</feature>
<feature type="region of interest" description="Disordered" evidence="2">
    <location>
        <begin position="121"/>
        <end position="176"/>
    </location>
</feature>
<evidence type="ECO:0000256" key="2">
    <source>
        <dbReference type="SAM" id="MobiDB-lite"/>
    </source>
</evidence>
<reference evidence="4 5" key="1">
    <citation type="journal article" date="2014" name="Nat. Commun.">
        <title>Multiple recent horizontal transfers of a large genomic region in cheese making fungi.</title>
        <authorList>
            <person name="Cheeseman K."/>
            <person name="Ropars J."/>
            <person name="Renault P."/>
            <person name="Dupont J."/>
            <person name="Gouzy J."/>
            <person name="Branca A."/>
            <person name="Abraham A.L."/>
            <person name="Ceppi M."/>
            <person name="Conseiller E."/>
            <person name="Debuchy R."/>
            <person name="Malagnac F."/>
            <person name="Goarin A."/>
            <person name="Silar P."/>
            <person name="Lacoste S."/>
            <person name="Sallet E."/>
            <person name="Bensimon A."/>
            <person name="Giraud T."/>
            <person name="Brygoo Y."/>
        </authorList>
    </citation>
    <scope>NUCLEOTIDE SEQUENCE [LARGE SCALE GENOMIC DNA]</scope>
    <source>
        <strain evidence="5">FM 013</strain>
    </source>
</reference>
<protein>
    <submittedName>
        <fullName evidence="4">Pogo transposase / Cenp-B / PDC2, DNA-binding HTH domain</fullName>
    </submittedName>
</protein>
<keyword evidence="5" id="KW-1185">Reference proteome</keyword>
<accession>A0A0G4NWP2</accession>
<dbReference type="EMBL" id="HG793135">
    <property type="protein sequence ID" value="CRL18547.1"/>
    <property type="molecule type" value="Genomic_DNA"/>
</dbReference>
<evidence type="ECO:0000256" key="1">
    <source>
        <dbReference type="ARBA" id="ARBA00023125"/>
    </source>
</evidence>
<gene>
    <name evidence="4" type="ORF">PCAMFM013_S002g000417</name>
</gene>
<dbReference type="Pfam" id="PF03221">
    <property type="entry name" value="HTH_Tnp_Tc5"/>
    <property type="match status" value="1"/>
</dbReference>